<dbReference type="Gramene" id="mRNA:MD07G0061300">
    <property type="protein sequence ID" value="CDS:MD07G0061300.1"/>
    <property type="gene ID" value="MD07G0061300"/>
</dbReference>
<dbReference type="Gene3D" id="3.30.40.10">
    <property type="entry name" value="Zinc/RING finger domain, C3HC4 (zinc finger)"/>
    <property type="match status" value="1"/>
</dbReference>
<comment type="catalytic activity">
    <reaction evidence="1">
        <text>S-ubiquitinyl-[E2 ubiquitin-conjugating enzyme]-L-cysteine + [acceptor protein]-L-lysine = [E2 ubiquitin-conjugating enzyme]-L-cysteine + N(6)-ubiquitinyl-[acceptor protein]-L-lysine.</text>
        <dbReference type="EC" id="2.3.2.27"/>
    </reaction>
</comment>
<dbReference type="PANTHER" id="PTHR15710:SF196">
    <property type="entry name" value="F6A14.12 PROTEIN-RELATED"/>
    <property type="match status" value="1"/>
</dbReference>
<proteinExistence type="predicted"/>
<keyword evidence="3" id="KW-0479">Metal-binding</keyword>
<evidence type="ECO:0000313" key="8">
    <source>
        <dbReference type="EMBL" id="RXH93170.1"/>
    </source>
</evidence>
<dbReference type="AlphaFoldDB" id="A0A498JCE4"/>
<keyword evidence="9" id="KW-1185">Reference proteome</keyword>
<protein>
    <recommendedName>
        <fullName evidence="2">RING-type E3 ubiquitin transferase</fullName>
        <ecNumber evidence="2">2.3.2.27</ecNumber>
    </recommendedName>
</protein>
<feature type="domain" description="RING-type" evidence="7">
    <location>
        <begin position="169"/>
        <end position="212"/>
    </location>
</feature>
<evidence type="ECO:0000313" key="9">
    <source>
        <dbReference type="Proteomes" id="UP000290289"/>
    </source>
</evidence>
<evidence type="ECO:0000256" key="1">
    <source>
        <dbReference type="ARBA" id="ARBA00000900"/>
    </source>
</evidence>
<dbReference type="InterPro" id="IPR013083">
    <property type="entry name" value="Znf_RING/FYVE/PHD"/>
</dbReference>
<comment type="caution">
    <text evidence="8">The sequence shown here is derived from an EMBL/GenBank/DDBJ whole genome shotgun (WGS) entry which is preliminary data.</text>
</comment>
<sequence>MEAVSDRQVVGYHCESKQAEVFEPDNELPWTQFLLGVDARILTSQPALHSEDDDDSLPVEETYFDELELDLLMDEDKSRAALAEALVSSLHVPPQICHSVVDKIVQDFLVAETDSRPYSDRMLVHMPVSIVVLVDEFGGLDTDDPKFVPASKSSIEKLERVRVEVSADCSICMEEMEVGSEAIPMPCSRSHLYHDDCILEWLKKSRVCPLCRFAMPPEIITTQN</sequence>
<keyword evidence="5" id="KW-0862">Zinc</keyword>
<organism evidence="8 9">
    <name type="scientific">Malus domestica</name>
    <name type="common">Apple</name>
    <name type="synonym">Pyrus malus</name>
    <dbReference type="NCBI Taxonomy" id="3750"/>
    <lineage>
        <taxon>Eukaryota</taxon>
        <taxon>Viridiplantae</taxon>
        <taxon>Streptophyta</taxon>
        <taxon>Embryophyta</taxon>
        <taxon>Tracheophyta</taxon>
        <taxon>Spermatophyta</taxon>
        <taxon>Magnoliopsida</taxon>
        <taxon>eudicotyledons</taxon>
        <taxon>Gunneridae</taxon>
        <taxon>Pentapetalae</taxon>
        <taxon>rosids</taxon>
        <taxon>fabids</taxon>
        <taxon>Rosales</taxon>
        <taxon>Rosaceae</taxon>
        <taxon>Amygdaloideae</taxon>
        <taxon>Maleae</taxon>
        <taxon>Malus</taxon>
    </lineage>
</organism>
<evidence type="ECO:0000256" key="3">
    <source>
        <dbReference type="ARBA" id="ARBA00022723"/>
    </source>
</evidence>
<dbReference type="GO" id="GO:0016567">
    <property type="term" value="P:protein ubiquitination"/>
    <property type="evidence" value="ECO:0007669"/>
    <property type="project" value="TreeGrafter"/>
</dbReference>
<gene>
    <name evidence="8" type="ORF">DVH24_013746</name>
</gene>
<dbReference type="Pfam" id="PF13639">
    <property type="entry name" value="zf-RING_2"/>
    <property type="match status" value="1"/>
</dbReference>
<accession>A0A498JCE4</accession>
<dbReference type="OrthoDB" id="4348522at2759"/>
<dbReference type="GO" id="GO:0061630">
    <property type="term" value="F:ubiquitin protein ligase activity"/>
    <property type="evidence" value="ECO:0007669"/>
    <property type="project" value="UniProtKB-EC"/>
</dbReference>
<evidence type="ECO:0000259" key="7">
    <source>
        <dbReference type="PROSITE" id="PS50089"/>
    </source>
</evidence>
<dbReference type="SMART" id="SM00184">
    <property type="entry name" value="RING"/>
    <property type="match status" value="1"/>
</dbReference>
<dbReference type="InterPro" id="IPR001841">
    <property type="entry name" value="Znf_RING"/>
</dbReference>
<name>A0A498JCE4_MALDO</name>
<dbReference type="PANTHER" id="PTHR15710">
    <property type="entry name" value="E3 UBIQUITIN-PROTEIN LIGASE PRAJA"/>
    <property type="match status" value="1"/>
</dbReference>
<evidence type="ECO:0000256" key="4">
    <source>
        <dbReference type="ARBA" id="ARBA00022771"/>
    </source>
</evidence>
<dbReference type="SMR" id="A0A498JCE4"/>
<dbReference type="CDD" id="cd16454">
    <property type="entry name" value="RING-H2_PA-TM-RING"/>
    <property type="match status" value="1"/>
</dbReference>
<evidence type="ECO:0000256" key="6">
    <source>
        <dbReference type="PROSITE-ProRule" id="PRU00175"/>
    </source>
</evidence>
<dbReference type="Proteomes" id="UP000290289">
    <property type="component" value="Chromosome 7"/>
</dbReference>
<dbReference type="SUPFAM" id="SSF57850">
    <property type="entry name" value="RING/U-box"/>
    <property type="match status" value="1"/>
</dbReference>
<dbReference type="EC" id="2.3.2.27" evidence="2"/>
<evidence type="ECO:0000256" key="2">
    <source>
        <dbReference type="ARBA" id="ARBA00012483"/>
    </source>
</evidence>
<dbReference type="GO" id="GO:0005737">
    <property type="term" value="C:cytoplasm"/>
    <property type="evidence" value="ECO:0007669"/>
    <property type="project" value="TreeGrafter"/>
</dbReference>
<dbReference type="EMBL" id="RDQH01000333">
    <property type="protein sequence ID" value="RXH93170.1"/>
    <property type="molecule type" value="Genomic_DNA"/>
</dbReference>
<dbReference type="GO" id="GO:0008270">
    <property type="term" value="F:zinc ion binding"/>
    <property type="evidence" value="ECO:0007669"/>
    <property type="project" value="UniProtKB-KW"/>
</dbReference>
<dbReference type="PROSITE" id="PS50089">
    <property type="entry name" value="ZF_RING_2"/>
    <property type="match status" value="1"/>
</dbReference>
<evidence type="ECO:0000256" key="5">
    <source>
        <dbReference type="ARBA" id="ARBA00022833"/>
    </source>
</evidence>
<keyword evidence="4 6" id="KW-0863">Zinc-finger</keyword>
<reference evidence="8 9" key="1">
    <citation type="submission" date="2018-10" db="EMBL/GenBank/DDBJ databases">
        <title>A high-quality apple genome assembly.</title>
        <authorList>
            <person name="Hu J."/>
        </authorList>
    </citation>
    <scope>NUCLEOTIDE SEQUENCE [LARGE SCALE GENOMIC DNA]</scope>
    <source>
        <strain evidence="9">cv. HFTH1</strain>
        <tissue evidence="8">Young leaf</tissue>
    </source>
</reference>